<gene>
    <name evidence="2" type="ORF">Kpho01_68710</name>
</gene>
<dbReference type="AlphaFoldDB" id="A0A9W6PQ41"/>
<dbReference type="EMBL" id="BSRX01000062">
    <property type="protein sequence ID" value="GLW58861.1"/>
    <property type="molecule type" value="Genomic_DNA"/>
</dbReference>
<protein>
    <submittedName>
        <fullName evidence="2">CHAT domain-containing protein</fullName>
    </submittedName>
</protein>
<evidence type="ECO:0000313" key="2">
    <source>
        <dbReference type="EMBL" id="GLW58861.1"/>
    </source>
</evidence>
<dbReference type="RefSeq" id="WP_033254692.1">
    <property type="nucleotide sequence ID" value="NZ_BSRX01000062.1"/>
</dbReference>
<dbReference type="OrthoDB" id="8253226at2"/>
<feature type="compositionally biased region" description="Basic and acidic residues" evidence="1">
    <location>
        <begin position="25"/>
        <end position="44"/>
    </location>
</feature>
<reference evidence="2" key="1">
    <citation type="submission" date="2023-02" db="EMBL/GenBank/DDBJ databases">
        <title>Kitasatospora phosalacinea NBRC 14362.</title>
        <authorList>
            <person name="Ichikawa N."/>
            <person name="Sato H."/>
            <person name="Tonouchi N."/>
        </authorList>
    </citation>
    <scope>NUCLEOTIDE SEQUENCE</scope>
    <source>
        <strain evidence="2">NBRC 14362</strain>
    </source>
</reference>
<accession>A0A9W6PQ41</accession>
<name>A0A9W6PQ41_9ACTN</name>
<comment type="caution">
    <text evidence="2">The sequence shown here is derived from an EMBL/GenBank/DDBJ whole genome shotgun (WGS) entry which is preliminary data.</text>
</comment>
<feature type="compositionally biased region" description="Polar residues" evidence="1">
    <location>
        <begin position="45"/>
        <end position="62"/>
    </location>
</feature>
<evidence type="ECO:0000313" key="3">
    <source>
        <dbReference type="Proteomes" id="UP001165143"/>
    </source>
</evidence>
<feature type="region of interest" description="Disordered" evidence="1">
    <location>
        <begin position="1"/>
        <end position="75"/>
    </location>
</feature>
<evidence type="ECO:0000256" key="1">
    <source>
        <dbReference type="SAM" id="MobiDB-lite"/>
    </source>
</evidence>
<organism evidence="2 3">
    <name type="scientific">Kitasatospora phosalacinea</name>
    <dbReference type="NCBI Taxonomy" id="2065"/>
    <lineage>
        <taxon>Bacteria</taxon>
        <taxon>Bacillati</taxon>
        <taxon>Actinomycetota</taxon>
        <taxon>Actinomycetes</taxon>
        <taxon>Kitasatosporales</taxon>
        <taxon>Streptomycetaceae</taxon>
        <taxon>Kitasatospora</taxon>
    </lineage>
</organism>
<sequence length="360" mass="38197">MSSSQYRSQLERKQRQQADAVAKAADLRKKEAGHRADAAKERQAASRTSSPGTSKTKLSQAARSEEKANAAGKSAAEVEKKAAGFAKEAAGLLVKLAKAEAGERAAADRRRAQVERVAQRATVVRQARVDARLDAAEAQVEEIMREFRVPKAEPLRILMLGASIESDPLRVGREQSRIRNAVRSSLHRDLVEFDVRGSATTADLLDGLTGFRPHVVHFTGHSAEHLLVFEQDVDAPNDGLVVSAGAFGRALAATDNPPLLVVLNSCDSAPQAQRLVDQGVVPFAIGMSDSIGDLDAISYAAQLYAAIANGQSITSASASGQVAVEMAGLDDHDLPTLFHAPDADPRAAVLVKPPAAQPVQ</sequence>
<proteinExistence type="predicted"/>
<dbReference type="Proteomes" id="UP001165143">
    <property type="component" value="Unassembled WGS sequence"/>
</dbReference>